<keyword evidence="3" id="KW-1185">Reference proteome</keyword>
<feature type="compositionally biased region" description="Polar residues" evidence="1">
    <location>
        <begin position="1"/>
        <end position="12"/>
    </location>
</feature>
<evidence type="ECO:0000313" key="3">
    <source>
        <dbReference type="Proteomes" id="UP000053593"/>
    </source>
</evidence>
<evidence type="ECO:0000256" key="1">
    <source>
        <dbReference type="SAM" id="MobiDB-lite"/>
    </source>
</evidence>
<name>A0A0D0AVY0_9AGAR</name>
<dbReference type="HOGENOM" id="CLU_2671317_0_0_1"/>
<reference evidence="2 3" key="1">
    <citation type="submission" date="2014-04" db="EMBL/GenBank/DDBJ databases">
        <title>Evolutionary Origins and Diversification of the Mycorrhizal Mutualists.</title>
        <authorList>
            <consortium name="DOE Joint Genome Institute"/>
            <consortium name="Mycorrhizal Genomics Consortium"/>
            <person name="Kohler A."/>
            <person name="Kuo A."/>
            <person name="Nagy L.G."/>
            <person name="Floudas D."/>
            <person name="Copeland A."/>
            <person name="Barry K.W."/>
            <person name="Cichocki N."/>
            <person name="Veneault-Fourrey C."/>
            <person name="LaButti K."/>
            <person name="Lindquist E.A."/>
            <person name="Lipzen A."/>
            <person name="Lundell T."/>
            <person name="Morin E."/>
            <person name="Murat C."/>
            <person name="Riley R."/>
            <person name="Ohm R."/>
            <person name="Sun H."/>
            <person name="Tunlid A."/>
            <person name="Henrissat B."/>
            <person name="Grigoriev I.V."/>
            <person name="Hibbett D.S."/>
            <person name="Martin F."/>
        </authorList>
    </citation>
    <scope>NUCLEOTIDE SEQUENCE [LARGE SCALE GENOMIC DNA]</scope>
    <source>
        <strain evidence="2 3">FD-317 M1</strain>
    </source>
</reference>
<organism evidence="2 3">
    <name type="scientific">Collybiopsis luxurians FD-317 M1</name>
    <dbReference type="NCBI Taxonomy" id="944289"/>
    <lineage>
        <taxon>Eukaryota</taxon>
        <taxon>Fungi</taxon>
        <taxon>Dikarya</taxon>
        <taxon>Basidiomycota</taxon>
        <taxon>Agaricomycotina</taxon>
        <taxon>Agaricomycetes</taxon>
        <taxon>Agaricomycetidae</taxon>
        <taxon>Agaricales</taxon>
        <taxon>Marasmiineae</taxon>
        <taxon>Omphalotaceae</taxon>
        <taxon>Collybiopsis</taxon>
        <taxon>Collybiopsis luxurians</taxon>
    </lineage>
</organism>
<accession>A0A0D0AVY0</accession>
<gene>
    <name evidence="2" type="ORF">GYMLUDRAFT_48441</name>
</gene>
<evidence type="ECO:0000313" key="2">
    <source>
        <dbReference type="EMBL" id="KIK54730.1"/>
    </source>
</evidence>
<dbReference type="Proteomes" id="UP000053593">
    <property type="component" value="Unassembled WGS sequence"/>
</dbReference>
<protein>
    <submittedName>
        <fullName evidence="2">Uncharacterized protein</fullName>
    </submittedName>
</protein>
<sequence>MRQSSCGSSNDNAYGADDSSVFHHSHGGPSSLPIQGINQISVSAPVSVFPAKRRKLQSMVFPPLLHIWELSESSA</sequence>
<feature type="region of interest" description="Disordered" evidence="1">
    <location>
        <begin position="1"/>
        <end position="30"/>
    </location>
</feature>
<dbReference type="AlphaFoldDB" id="A0A0D0AVY0"/>
<proteinExistence type="predicted"/>
<dbReference type="EMBL" id="KN834813">
    <property type="protein sequence ID" value="KIK54730.1"/>
    <property type="molecule type" value="Genomic_DNA"/>
</dbReference>